<comment type="catalytic activity">
    <reaction evidence="9">
        <text>S-methyl-5'-thioadenosine + phosphate = 5-(methylsulfanyl)-alpha-D-ribose 1-phosphate + adenine</text>
        <dbReference type="Rhea" id="RHEA:11852"/>
        <dbReference type="ChEBI" id="CHEBI:16708"/>
        <dbReference type="ChEBI" id="CHEBI:17509"/>
        <dbReference type="ChEBI" id="CHEBI:43474"/>
        <dbReference type="ChEBI" id="CHEBI:58533"/>
        <dbReference type="EC" id="2.4.2.28"/>
    </reaction>
    <physiologicalReaction direction="left-to-right" evidence="9">
        <dbReference type="Rhea" id="RHEA:11853"/>
    </physiologicalReaction>
</comment>
<evidence type="ECO:0000313" key="11">
    <source>
        <dbReference type="EMBL" id="AXC11088.1"/>
    </source>
</evidence>
<evidence type="ECO:0000256" key="5">
    <source>
        <dbReference type="ARBA" id="ARBA00022801"/>
    </source>
</evidence>
<dbReference type="NCBIfam" id="TIGR00726">
    <property type="entry name" value="peptidoglycan editing factor PgeF"/>
    <property type="match status" value="1"/>
</dbReference>
<dbReference type="GO" id="GO:0016787">
    <property type="term" value="F:hydrolase activity"/>
    <property type="evidence" value="ECO:0007669"/>
    <property type="project" value="UniProtKB-KW"/>
</dbReference>
<name>A0A2Z5FW50_9BACT</name>
<dbReference type="Pfam" id="PF02578">
    <property type="entry name" value="Cu-oxidase_4"/>
    <property type="match status" value="1"/>
</dbReference>
<evidence type="ECO:0000256" key="9">
    <source>
        <dbReference type="ARBA" id="ARBA00049893"/>
    </source>
</evidence>
<evidence type="ECO:0000256" key="7">
    <source>
        <dbReference type="ARBA" id="ARBA00047989"/>
    </source>
</evidence>
<evidence type="ECO:0000256" key="1">
    <source>
        <dbReference type="ARBA" id="ARBA00000553"/>
    </source>
</evidence>
<comment type="catalytic activity">
    <reaction evidence="1">
        <text>inosine + phosphate = alpha-D-ribose 1-phosphate + hypoxanthine</text>
        <dbReference type="Rhea" id="RHEA:27646"/>
        <dbReference type="ChEBI" id="CHEBI:17368"/>
        <dbReference type="ChEBI" id="CHEBI:17596"/>
        <dbReference type="ChEBI" id="CHEBI:43474"/>
        <dbReference type="ChEBI" id="CHEBI:57720"/>
        <dbReference type="EC" id="2.4.2.1"/>
    </reaction>
    <physiologicalReaction direction="left-to-right" evidence="1">
        <dbReference type="Rhea" id="RHEA:27647"/>
    </physiologicalReaction>
</comment>
<dbReference type="InterPro" id="IPR011324">
    <property type="entry name" value="Cytotoxic_necrot_fac-like_cat"/>
</dbReference>
<dbReference type="PANTHER" id="PTHR30616">
    <property type="entry name" value="UNCHARACTERIZED PROTEIN YFIH"/>
    <property type="match status" value="1"/>
</dbReference>
<evidence type="ECO:0000256" key="6">
    <source>
        <dbReference type="ARBA" id="ARBA00022833"/>
    </source>
</evidence>
<keyword evidence="4" id="KW-0479">Metal-binding</keyword>
<dbReference type="PANTHER" id="PTHR30616:SF2">
    <property type="entry name" value="PURINE NUCLEOSIDE PHOSPHORYLASE LACC1"/>
    <property type="match status" value="1"/>
</dbReference>
<gene>
    <name evidence="11" type="ORF">ACPOL_1746</name>
</gene>
<keyword evidence="5" id="KW-0378">Hydrolase</keyword>
<dbReference type="GO" id="GO:0005507">
    <property type="term" value="F:copper ion binding"/>
    <property type="evidence" value="ECO:0007669"/>
    <property type="project" value="TreeGrafter"/>
</dbReference>
<dbReference type="GO" id="GO:0017061">
    <property type="term" value="F:S-methyl-5-thioadenosine phosphorylase activity"/>
    <property type="evidence" value="ECO:0007669"/>
    <property type="project" value="UniProtKB-EC"/>
</dbReference>
<reference evidence="11 12" key="1">
    <citation type="journal article" date="2018" name="Front. Microbiol.">
        <title>Hydrolytic Capabilities as a Key to Environmental Success: Chitinolytic and Cellulolytic Acidobacteria From Acidic Sub-arctic Soils and Boreal Peatlands.</title>
        <authorList>
            <person name="Belova S.E."/>
            <person name="Ravin N.V."/>
            <person name="Pankratov T.A."/>
            <person name="Rakitin A.L."/>
            <person name="Ivanova A.A."/>
            <person name="Beletsky A.V."/>
            <person name="Mardanov A.V."/>
            <person name="Sinninghe Damste J.S."/>
            <person name="Dedysh S.N."/>
        </authorList>
    </citation>
    <scope>NUCLEOTIDE SEQUENCE [LARGE SCALE GENOMIC DNA]</scope>
    <source>
        <strain evidence="11 12">SBC82</strain>
    </source>
</reference>
<dbReference type="Gene3D" id="3.60.140.10">
    <property type="entry name" value="CNF1/YfiH-like putative cysteine hydrolases"/>
    <property type="match status" value="1"/>
</dbReference>
<keyword evidence="12" id="KW-1185">Reference proteome</keyword>
<dbReference type="InterPro" id="IPR003730">
    <property type="entry name" value="Cu_polyphenol_OxRdtase"/>
</dbReference>
<dbReference type="CDD" id="cd16833">
    <property type="entry name" value="YfiH"/>
    <property type="match status" value="1"/>
</dbReference>
<dbReference type="SUPFAM" id="SSF64438">
    <property type="entry name" value="CNF1/YfiH-like putative cysteine hydrolases"/>
    <property type="match status" value="1"/>
</dbReference>
<accession>A0A2Z5FW50</accession>
<dbReference type="KEGG" id="abas:ACPOL_1746"/>
<evidence type="ECO:0000256" key="4">
    <source>
        <dbReference type="ARBA" id="ARBA00022723"/>
    </source>
</evidence>
<evidence type="ECO:0000256" key="3">
    <source>
        <dbReference type="ARBA" id="ARBA00022679"/>
    </source>
</evidence>
<evidence type="ECO:0000256" key="8">
    <source>
        <dbReference type="ARBA" id="ARBA00048968"/>
    </source>
</evidence>
<dbReference type="EMBL" id="CP030840">
    <property type="protein sequence ID" value="AXC11088.1"/>
    <property type="molecule type" value="Genomic_DNA"/>
</dbReference>
<keyword evidence="3" id="KW-0808">Transferase</keyword>
<proteinExistence type="inferred from homology"/>
<protein>
    <recommendedName>
        <fullName evidence="10">Purine nucleoside phosphorylase</fullName>
    </recommendedName>
</protein>
<evidence type="ECO:0000256" key="2">
    <source>
        <dbReference type="ARBA" id="ARBA00007353"/>
    </source>
</evidence>
<keyword evidence="6" id="KW-0862">Zinc</keyword>
<evidence type="ECO:0000313" key="12">
    <source>
        <dbReference type="Proteomes" id="UP000253606"/>
    </source>
</evidence>
<dbReference type="Proteomes" id="UP000253606">
    <property type="component" value="Chromosome"/>
</dbReference>
<dbReference type="InterPro" id="IPR038371">
    <property type="entry name" value="Cu_polyphenol_OxRdtase_sf"/>
</dbReference>
<organism evidence="11 12">
    <name type="scientific">Acidisarcina polymorpha</name>
    <dbReference type="NCBI Taxonomy" id="2211140"/>
    <lineage>
        <taxon>Bacteria</taxon>
        <taxon>Pseudomonadati</taxon>
        <taxon>Acidobacteriota</taxon>
        <taxon>Terriglobia</taxon>
        <taxon>Terriglobales</taxon>
        <taxon>Acidobacteriaceae</taxon>
        <taxon>Acidisarcina</taxon>
    </lineage>
</organism>
<comment type="similarity">
    <text evidence="2 10">Belongs to the purine nucleoside phosphorylase YfiH/LACC1 family.</text>
</comment>
<sequence length="324" mass="34918">MHENQILPARASSPIPAPSDWRIVLSSDFPSSSALAAPASMARVDPISNGRSPEILRVVGWESLHWLRHGFSTRSGGVSRLLPEKPDTGELNLGFTASDNAAAVIENRNLFSRALLLSSGHGSAAAIPDKPFGMVTLKQMHSSLVRRVAALDAADRAVLWGDGLITREPGLLLGIQTADCLPVLVVDRKQHAVGAFHAGWRGTLKGIVERGIREMGTEFGSVPEDLTAAIGPGIGKCCFQVGAEVKRHFAAKFSYAEALFSWSDGLKLDLVEANRQQLLAAGVRAEEIHNLTECTRCRTDRFFSYRAEHGTTGRMMAAIGMLAE</sequence>
<comment type="catalytic activity">
    <reaction evidence="7">
        <text>adenosine + H2O + H(+) = inosine + NH4(+)</text>
        <dbReference type="Rhea" id="RHEA:24408"/>
        <dbReference type="ChEBI" id="CHEBI:15377"/>
        <dbReference type="ChEBI" id="CHEBI:15378"/>
        <dbReference type="ChEBI" id="CHEBI:16335"/>
        <dbReference type="ChEBI" id="CHEBI:17596"/>
        <dbReference type="ChEBI" id="CHEBI:28938"/>
        <dbReference type="EC" id="3.5.4.4"/>
    </reaction>
    <physiologicalReaction direction="left-to-right" evidence="7">
        <dbReference type="Rhea" id="RHEA:24409"/>
    </physiologicalReaction>
</comment>
<evidence type="ECO:0000256" key="10">
    <source>
        <dbReference type="RuleBase" id="RU361274"/>
    </source>
</evidence>
<comment type="catalytic activity">
    <reaction evidence="8">
        <text>adenosine + phosphate = alpha-D-ribose 1-phosphate + adenine</text>
        <dbReference type="Rhea" id="RHEA:27642"/>
        <dbReference type="ChEBI" id="CHEBI:16335"/>
        <dbReference type="ChEBI" id="CHEBI:16708"/>
        <dbReference type="ChEBI" id="CHEBI:43474"/>
        <dbReference type="ChEBI" id="CHEBI:57720"/>
        <dbReference type="EC" id="2.4.2.1"/>
    </reaction>
    <physiologicalReaction direction="left-to-right" evidence="8">
        <dbReference type="Rhea" id="RHEA:27643"/>
    </physiologicalReaction>
</comment>
<dbReference type="AlphaFoldDB" id="A0A2Z5FW50"/>